<evidence type="ECO:0000313" key="2">
    <source>
        <dbReference type="EMBL" id="CRY55866.1"/>
    </source>
</evidence>
<organism evidence="2 3">
    <name type="scientific">Yersinia intermedia</name>
    <dbReference type="NCBI Taxonomy" id="631"/>
    <lineage>
        <taxon>Bacteria</taxon>
        <taxon>Pseudomonadati</taxon>
        <taxon>Pseudomonadota</taxon>
        <taxon>Gammaproteobacteria</taxon>
        <taxon>Enterobacterales</taxon>
        <taxon>Yersiniaceae</taxon>
        <taxon>Yersinia</taxon>
    </lineage>
</organism>
<dbReference type="Proteomes" id="UP000043316">
    <property type="component" value="Unassembled WGS sequence"/>
</dbReference>
<dbReference type="InterPro" id="IPR048799">
    <property type="entry name" value="P68_RBP_TagC-like_beta-prop"/>
</dbReference>
<gene>
    <name evidence="2" type="ORF">ERS008476_02875</name>
</gene>
<reference evidence="3" key="1">
    <citation type="submission" date="2015-03" db="EMBL/GenBank/DDBJ databases">
        <authorList>
            <consortium name="Pathogen Informatics"/>
        </authorList>
    </citation>
    <scope>NUCLEOTIDE SEQUENCE [LARGE SCALE GENOMIC DNA]</scope>
    <source>
        <strain evidence="3">R148</strain>
    </source>
</reference>
<feature type="domain" description="P68 RBP/TagC-like beta-propeller" evidence="1">
    <location>
        <begin position="82"/>
        <end position="289"/>
    </location>
</feature>
<protein>
    <recommendedName>
        <fullName evidence="1">P68 RBP/TagC-like beta-propeller domain-containing protein</fullName>
    </recommendedName>
</protein>
<evidence type="ECO:0000313" key="3">
    <source>
        <dbReference type="Proteomes" id="UP000043316"/>
    </source>
</evidence>
<sequence>MLRALILIIFLTLPYAFAKDNYVRDIVTDDNIQGFVLGKKDVIYTMELNGKLKSSSLYSYSNSGRNLFLSDPDIGHQGFSIYEKDENNIYALTSALNDAYHALIFYVQDGKLESKRLIKFFDSDFYSVNETMPTISSDQRYLIVRGRLASRKMIFRVYDFDVVKKAVHLNDQTVDLSSSYKYQWLMPADNLVDSDGNLRPLQSIASDGKKIYLLLGNSKINDKAIFSYSLSGNIINYATTLRIGIKRALSDGNGYFYEPEGLAVDPGGNSLLVLIVTGNGGKHFNRIFSIDKLALN</sequence>
<dbReference type="AlphaFoldDB" id="A0A0H5MFL4"/>
<dbReference type="EMBL" id="CWJI01000009">
    <property type="protein sequence ID" value="CRY55866.1"/>
    <property type="molecule type" value="Genomic_DNA"/>
</dbReference>
<name>A0A0H5MFL4_YERIN</name>
<dbReference type="RefSeq" id="WP_053009890.1">
    <property type="nucleotide sequence ID" value="NZ_CWJI01000009.1"/>
</dbReference>
<evidence type="ECO:0000259" key="1">
    <source>
        <dbReference type="Pfam" id="PF21311"/>
    </source>
</evidence>
<dbReference type="SUPFAM" id="SSF101898">
    <property type="entry name" value="NHL repeat"/>
    <property type="match status" value="1"/>
</dbReference>
<dbReference type="Pfam" id="PF21311">
    <property type="entry name" value="Phage_RBD_prop"/>
    <property type="match status" value="1"/>
</dbReference>
<proteinExistence type="predicted"/>
<accession>A0A0H5MFL4</accession>